<evidence type="ECO:0000313" key="3">
    <source>
        <dbReference type="Proteomes" id="UP001432027"/>
    </source>
</evidence>
<dbReference type="Proteomes" id="UP001432027">
    <property type="component" value="Unassembled WGS sequence"/>
</dbReference>
<sequence length="198" mass="21556">RSEVFCHIFTAVSYAAISVTVAAADGGNGIENPVSLLASVGISDKYVSSFKPKNVKTTNEKLRQFVKGKANIKAVCKTTSKPTVCENTLKNTFAELNAAYASLLKNYKSLPAGTTEIQRAMWRYDVDQFKDLLAKLKNQAVIKITEAPKTTTKASVTTKKTTTAITTTVTFSLSPKHGNFFKVGTDPSHPKTWGQKED</sequence>
<keyword evidence="3" id="KW-1185">Reference proteome</keyword>
<reference evidence="2" key="1">
    <citation type="submission" date="2023-10" db="EMBL/GenBank/DDBJ databases">
        <title>Genome assembly of Pristionchus species.</title>
        <authorList>
            <person name="Yoshida K."/>
            <person name="Sommer R.J."/>
        </authorList>
    </citation>
    <scope>NUCLEOTIDE SEQUENCE</scope>
    <source>
        <strain evidence="2">RS0144</strain>
    </source>
</reference>
<feature type="non-terminal residue" evidence="2">
    <location>
        <position position="1"/>
    </location>
</feature>
<feature type="signal peptide" evidence="1">
    <location>
        <begin position="1"/>
        <end position="24"/>
    </location>
</feature>
<accession>A0AAV5TRF4</accession>
<evidence type="ECO:0000313" key="2">
    <source>
        <dbReference type="EMBL" id="GMS96603.1"/>
    </source>
</evidence>
<proteinExistence type="predicted"/>
<protein>
    <submittedName>
        <fullName evidence="2">Uncharacterized protein</fullName>
    </submittedName>
</protein>
<organism evidence="2 3">
    <name type="scientific">Pristionchus entomophagus</name>
    <dbReference type="NCBI Taxonomy" id="358040"/>
    <lineage>
        <taxon>Eukaryota</taxon>
        <taxon>Metazoa</taxon>
        <taxon>Ecdysozoa</taxon>
        <taxon>Nematoda</taxon>
        <taxon>Chromadorea</taxon>
        <taxon>Rhabditida</taxon>
        <taxon>Rhabditina</taxon>
        <taxon>Diplogasteromorpha</taxon>
        <taxon>Diplogasteroidea</taxon>
        <taxon>Neodiplogasteridae</taxon>
        <taxon>Pristionchus</taxon>
    </lineage>
</organism>
<gene>
    <name evidence="2" type="ORF">PENTCL1PPCAC_18778</name>
</gene>
<feature type="chain" id="PRO_5043674972" evidence="1">
    <location>
        <begin position="25"/>
        <end position="198"/>
    </location>
</feature>
<comment type="caution">
    <text evidence="2">The sequence shown here is derived from an EMBL/GenBank/DDBJ whole genome shotgun (WGS) entry which is preliminary data.</text>
</comment>
<dbReference type="EMBL" id="BTSX01000004">
    <property type="protein sequence ID" value="GMS96603.1"/>
    <property type="molecule type" value="Genomic_DNA"/>
</dbReference>
<evidence type="ECO:0000256" key="1">
    <source>
        <dbReference type="SAM" id="SignalP"/>
    </source>
</evidence>
<keyword evidence="1" id="KW-0732">Signal</keyword>
<name>A0AAV5TRF4_9BILA</name>
<dbReference type="AlphaFoldDB" id="A0AAV5TRF4"/>